<dbReference type="GO" id="GO:0005524">
    <property type="term" value="F:ATP binding"/>
    <property type="evidence" value="ECO:0007669"/>
    <property type="project" value="UniProtKB-KW"/>
</dbReference>
<protein>
    <recommendedName>
        <fullName evidence="3">Nuclease SbcCD subunit C</fullName>
    </recommendedName>
</protein>
<dbReference type="Pfam" id="PF13304">
    <property type="entry name" value="AAA_21"/>
    <property type="match status" value="1"/>
</dbReference>
<feature type="domain" description="Rad50/SbcC-type AAA" evidence="5">
    <location>
        <begin position="4"/>
        <end position="57"/>
    </location>
</feature>
<evidence type="ECO:0000259" key="4">
    <source>
        <dbReference type="Pfam" id="PF13304"/>
    </source>
</evidence>
<dbReference type="PANTHER" id="PTHR32114:SF2">
    <property type="entry name" value="ABC TRANSPORTER ABCH.3"/>
    <property type="match status" value="1"/>
</dbReference>
<reference evidence="6 7" key="1">
    <citation type="journal article" date="2019" name="Int. J. Syst. Evol. Microbiol.">
        <title>The Global Catalogue of Microorganisms (GCM) 10K type strain sequencing project: providing services to taxonomists for standard genome sequencing and annotation.</title>
        <authorList>
            <consortium name="The Broad Institute Genomics Platform"/>
            <consortium name="The Broad Institute Genome Sequencing Center for Infectious Disease"/>
            <person name="Wu L."/>
            <person name="Ma J."/>
        </authorList>
    </citation>
    <scope>NUCLEOTIDE SEQUENCE [LARGE SCALE GENOMIC DNA]</scope>
    <source>
        <strain evidence="6 7">JCM 15933</strain>
    </source>
</reference>
<evidence type="ECO:0000313" key="7">
    <source>
        <dbReference type="Proteomes" id="UP001501470"/>
    </source>
</evidence>
<dbReference type="Pfam" id="PF13476">
    <property type="entry name" value="AAA_23"/>
    <property type="match status" value="1"/>
</dbReference>
<proteinExistence type="inferred from homology"/>
<sequence>MTVAGFRGVGPARILPIRPGPGLILVVGRNGSGKSSFAEVIELLLTGDSARWADRSSVWRTGWRNLHHPDPCGIEAELRVDGTTTPMRLRRSWTAGAGLADADVAGELSELRRPMELYRPFLTAAEVGRLVTGTPSALFDAIDAILGLDVLSTADQRLHAAIKPLEAAAKQHRADRTRLRDALAAIDDDRARRAAAALASADLAAILDEPLSGELIDRYRQWAILPLPDLGEVAALAEELRAMSAQAGGAVDTAVTVRLAELLRLALDHHDSARAGPCPVCQVGALDDDWRASAAATLEATRGTALSAQRATTRRAELVRRARAITANLSLSPAPDGLPVEPALAAASALRAALSAGEDLAVHLLTWYPQLVAAVDEVRAAAAEWLERRDTGWQQILPDLRRWADAAREVPQQASELADLKAARAWLKDAAIVLRNQRLAPFAAHAQQIWEELRQESNVQLGTMSLAGTATRRRIEFPISVDGADNGTALGVMSQGEMHALGLAMFLPRACASESLFRFVVIDDPVQSMDPSKVDGLARVLAAIATDRHVVVFTHDPRLSDAVRRLEIDAVTLQVVRAEQSVVSIRPTADPALRYLDDARALARSEEVDGDVRTPVVEELCRSALEYACQRVVWRVRTARGERHADIEDALQHAQKTTTLFALALFDDAERGGDVLGRLRNAYGGWAVNAYNLSRKAVHGGHPVADLPGFVSDTRRLAEALR</sequence>
<dbReference type="Proteomes" id="UP001501470">
    <property type="component" value="Unassembled WGS sequence"/>
</dbReference>
<dbReference type="SUPFAM" id="SSF52540">
    <property type="entry name" value="P-loop containing nucleoside triphosphate hydrolases"/>
    <property type="match status" value="1"/>
</dbReference>
<comment type="caution">
    <text evidence="6">The sequence shown here is derived from an EMBL/GenBank/DDBJ whole genome shotgun (WGS) entry which is preliminary data.</text>
</comment>
<keyword evidence="6" id="KW-0547">Nucleotide-binding</keyword>
<dbReference type="EMBL" id="BAAAQD010000043">
    <property type="protein sequence ID" value="GAA1569906.1"/>
    <property type="molecule type" value="Genomic_DNA"/>
</dbReference>
<keyword evidence="7" id="KW-1185">Reference proteome</keyword>
<name>A0ABN2D3T0_9ACTN</name>
<dbReference type="InterPro" id="IPR038729">
    <property type="entry name" value="Rad50/SbcC_AAA"/>
</dbReference>
<dbReference type="RefSeq" id="WP_344514029.1">
    <property type="nucleotide sequence ID" value="NZ_BAAAQD010000043.1"/>
</dbReference>
<gene>
    <name evidence="6" type="ORF">GCM10009827_109630</name>
</gene>
<dbReference type="InterPro" id="IPR027417">
    <property type="entry name" value="P-loop_NTPase"/>
</dbReference>
<comment type="similarity">
    <text evidence="1">Belongs to the SMC family. SbcC subfamily.</text>
</comment>
<evidence type="ECO:0000313" key="6">
    <source>
        <dbReference type="EMBL" id="GAA1569906.1"/>
    </source>
</evidence>
<evidence type="ECO:0000259" key="5">
    <source>
        <dbReference type="Pfam" id="PF13476"/>
    </source>
</evidence>
<comment type="subunit">
    <text evidence="2">Heterodimer of SbcC and SbcD.</text>
</comment>
<dbReference type="PANTHER" id="PTHR32114">
    <property type="entry name" value="ABC TRANSPORTER ABCH.3"/>
    <property type="match status" value="1"/>
</dbReference>
<evidence type="ECO:0000256" key="2">
    <source>
        <dbReference type="ARBA" id="ARBA00011322"/>
    </source>
</evidence>
<evidence type="ECO:0000256" key="3">
    <source>
        <dbReference type="ARBA" id="ARBA00013368"/>
    </source>
</evidence>
<evidence type="ECO:0000256" key="1">
    <source>
        <dbReference type="ARBA" id="ARBA00006930"/>
    </source>
</evidence>
<organism evidence="6 7">
    <name type="scientific">Dactylosporangium maewongense</name>
    <dbReference type="NCBI Taxonomy" id="634393"/>
    <lineage>
        <taxon>Bacteria</taxon>
        <taxon>Bacillati</taxon>
        <taxon>Actinomycetota</taxon>
        <taxon>Actinomycetes</taxon>
        <taxon>Micromonosporales</taxon>
        <taxon>Micromonosporaceae</taxon>
        <taxon>Dactylosporangium</taxon>
    </lineage>
</organism>
<keyword evidence="6" id="KW-0067">ATP-binding</keyword>
<feature type="domain" description="ATPase AAA-type core" evidence="4">
    <location>
        <begin position="478"/>
        <end position="561"/>
    </location>
</feature>
<accession>A0ABN2D3T0</accession>
<dbReference type="Gene3D" id="3.40.50.300">
    <property type="entry name" value="P-loop containing nucleotide triphosphate hydrolases"/>
    <property type="match status" value="2"/>
</dbReference>
<dbReference type="InterPro" id="IPR003959">
    <property type="entry name" value="ATPase_AAA_core"/>
</dbReference>